<keyword evidence="1" id="KW-0378">Hydrolase</keyword>
<evidence type="ECO:0000259" key="2">
    <source>
        <dbReference type="SMART" id="SM00047"/>
    </source>
</evidence>
<keyword evidence="4" id="KW-1185">Reference proteome</keyword>
<dbReference type="EMBL" id="QXJM01000027">
    <property type="protein sequence ID" value="RIE04428.1"/>
    <property type="molecule type" value="Genomic_DNA"/>
</dbReference>
<dbReference type="AlphaFoldDB" id="A0A398CV50"/>
<dbReference type="SMART" id="SM00047">
    <property type="entry name" value="LYZ2"/>
    <property type="match status" value="1"/>
</dbReference>
<dbReference type="InterPro" id="IPR002901">
    <property type="entry name" value="MGlyc_endo_b_GlcNAc-like_dom"/>
</dbReference>
<evidence type="ECO:0000313" key="4">
    <source>
        <dbReference type="Proteomes" id="UP000266340"/>
    </source>
</evidence>
<dbReference type="PANTHER" id="PTHR33308">
    <property type="entry name" value="PEPTIDOGLYCAN HYDROLASE FLGJ"/>
    <property type="match status" value="1"/>
</dbReference>
<dbReference type="Proteomes" id="UP000266340">
    <property type="component" value="Unassembled WGS sequence"/>
</dbReference>
<evidence type="ECO:0000313" key="3">
    <source>
        <dbReference type="EMBL" id="RIE04428.1"/>
    </source>
</evidence>
<accession>A0A398CV50</accession>
<proteinExistence type="predicted"/>
<gene>
    <name evidence="3" type="ORF">D3H35_07540</name>
</gene>
<dbReference type="Gene3D" id="1.10.530.10">
    <property type="match status" value="1"/>
</dbReference>
<dbReference type="RefSeq" id="WP_119148467.1">
    <property type="nucleotide sequence ID" value="NZ_JBHSOV010000024.1"/>
</dbReference>
<organism evidence="3 4">
    <name type="scientific">Cohnella faecalis</name>
    <dbReference type="NCBI Taxonomy" id="2315694"/>
    <lineage>
        <taxon>Bacteria</taxon>
        <taxon>Bacillati</taxon>
        <taxon>Bacillota</taxon>
        <taxon>Bacilli</taxon>
        <taxon>Bacillales</taxon>
        <taxon>Paenibacillaceae</taxon>
        <taxon>Cohnella</taxon>
    </lineage>
</organism>
<dbReference type="PANTHER" id="PTHR33308:SF9">
    <property type="entry name" value="PEPTIDOGLYCAN HYDROLASE FLGJ"/>
    <property type="match status" value="1"/>
</dbReference>
<name>A0A398CV50_9BACL</name>
<protein>
    <submittedName>
        <fullName evidence="3">Muramidase (Flagellum-specific)</fullName>
    </submittedName>
</protein>
<evidence type="ECO:0000256" key="1">
    <source>
        <dbReference type="ARBA" id="ARBA00022801"/>
    </source>
</evidence>
<reference evidence="3 4" key="1">
    <citation type="submission" date="2018-09" db="EMBL/GenBank/DDBJ databases">
        <title>Cohnella cavernae sp. nov., isolated from a karst cave.</title>
        <authorList>
            <person name="Zhu H."/>
        </authorList>
    </citation>
    <scope>NUCLEOTIDE SEQUENCE [LARGE SCALE GENOMIC DNA]</scope>
    <source>
        <strain evidence="3 4">K2E09-144</strain>
    </source>
</reference>
<sequence length="228" mass="25863">MDRKTFFEKLAPSAVRAREEGSPMFASVRLAQNWLETGGVINKHNNLGGLKAGSGTANEWWKGDTYTAATWEMIGGERIETIETWRSYGSIHDFYRDQDRLLRTSRYARVRAARTPEIQAEALWLCGYATDPAYSTKLIEIMNRNGLKKYDSEKEDEPMTKEEKEAFEALVKRVVALEEEKRLPAPEWFIAEFGSADLGGAIRDPRGTPDFWRAVGVVIRAARKGLLK</sequence>
<dbReference type="InterPro" id="IPR051056">
    <property type="entry name" value="Glycosyl_Hydrolase_73"/>
</dbReference>
<feature type="domain" description="Mannosyl-glycoprotein endo-beta-N-acetylglucosamidase-like" evidence="2">
    <location>
        <begin position="1"/>
        <end position="151"/>
    </location>
</feature>
<dbReference type="GO" id="GO:0004040">
    <property type="term" value="F:amidase activity"/>
    <property type="evidence" value="ECO:0007669"/>
    <property type="project" value="InterPro"/>
</dbReference>
<dbReference type="Pfam" id="PF01832">
    <property type="entry name" value="Glucosaminidase"/>
    <property type="match status" value="1"/>
</dbReference>
<comment type="caution">
    <text evidence="3">The sequence shown here is derived from an EMBL/GenBank/DDBJ whole genome shotgun (WGS) entry which is preliminary data.</text>
</comment>